<dbReference type="OrthoDB" id="1253990at2"/>
<comment type="caution">
    <text evidence="2">The sequence shown here is derived from an EMBL/GenBank/DDBJ whole genome shotgun (WGS) entry which is preliminary data.</text>
</comment>
<organism evidence="2 3">
    <name type="scientific">Leucobacter massiliensis</name>
    <dbReference type="NCBI Taxonomy" id="1686285"/>
    <lineage>
        <taxon>Bacteria</taxon>
        <taxon>Bacillati</taxon>
        <taxon>Actinomycetota</taxon>
        <taxon>Actinomycetes</taxon>
        <taxon>Micrococcales</taxon>
        <taxon>Microbacteriaceae</taxon>
        <taxon>Leucobacter</taxon>
    </lineage>
</organism>
<gene>
    <name evidence="2" type="ORF">B4915_07525</name>
</gene>
<dbReference type="NCBIfam" id="TIGR00199">
    <property type="entry name" value="PncC_domain"/>
    <property type="match status" value="1"/>
</dbReference>
<reference evidence="2 3" key="1">
    <citation type="journal article" date="2017" name="New Microbes New Infect">
        <title>Genome sequence of 'Leucobacter massiliensis' sp. nov. isolated from human pharynx after travel to the 2014 Hajj.</title>
        <authorList>
            <person name="Leangapichart T."/>
            <person name="Gautret P."/>
            <person name="Nguyen T.T."/>
            <person name="Armstrong N."/>
            <person name="Rolain J.M."/>
        </authorList>
    </citation>
    <scope>NUCLEOTIDE SEQUENCE [LARGE SCALE GENOMIC DNA]</scope>
    <source>
        <strain evidence="2 3">122RC15</strain>
    </source>
</reference>
<evidence type="ECO:0000259" key="1">
    <source>
        <dbReference type="Pfam" id="PF02464"/>
    </source>
</evidence>
<proteinExistence type="predicted"/>
<dbReference type="Gene3D" id="3.90.950.20">
    <property type="entry name" value="CinA-like"/>
    <property type="match status" value="1"/>
</dbReference>
<evidence type="ECO:0000313" key="2">
    <source>
        <dbReference type="EMBL" id="PRI10742.1"/>
    </source>
</evidence>
<dbReference type="InterPro" id="IPR036653">
    <property type="entry name" value="CinA-like_C"/>
</dbReference>
<feature type="domain" description="CinA C-terminal" evidence="1">
    <location>
        <begin position="17"/>
        <end position="175"/>
    </location>
</feature>
<evidence type="ECO:0000313" key="3">
    <source>
        <dbReference type="Proteomes" id="UP000238650"/>
    </source>
</evidence>
<dbReference type="InterPro" id="IPR008136">
    <property type="entry name" value="CinA_C"/>
</dbReference>
<dbReference type="AlphaFoldDB" id="A0A2S9QMB9"/>
<accession>A0A2S9QMB9</accession>
<sequence>MSELGVSDDAYRAAAAAAIEWAASRGLRIATAESLTGGLLADALVTVPGASRSFSGGVVAYDTALKHSMLGVDADRLRETGPVDEEVARQMAAGVRAACALPGEGEEDPRPAELGIATTGVAGPDPDPQTGEPAGTVWIGLSSEARTFARLFHFSGDRDEIREASVRAAVELLAAEVSALLDS</sequence>
<dbReference type="RefSeq" id="WP_105805206.1">
    <property type="nucleotide sequence ID" value="NZ_MWZD01000017.1"/>
</dbReference>
<dbReference type="Pfam" id="PF02464">
    <property type="entry name" value="CinA"/>
    <property type="match status" value="1"/>
</dbReference>
<name>A0A2S9QMB9_9MICO</name>
<dbReference type="SUPFAM" id="SSF142433">
    <property type="entry name" value="CinA-like"/>
    <property type="match status" value="1"/>
</dbReference>
<dbReference type="EMBL" id="MWZD01000017">
    <property type="protein sequence ID" value="PRI10742.1"/>
    <property type="molecule type" value="Genomic_DNA"/>
</dbReference>
<dbReference type="Proteomes" id="UP000238650">
    <property type="component" value="Unassembled WGS sequence"/>
</dbReference>
<protein>
    <submittedName>
        <fullName evidence="2">Damage-inducible protein CinA</fullName>
    </submittedName>
</protein>
<keyword evidence="3" id="KW-1185">Reference proteome</keyword>